<organism evidence="1 2">
    <name type="scientific">Eleusine coracana subsp. coracana</name>
    <dbReference type="NCBI Taxonomy" id="191504"/>
    <lineage>
        <taxon>Eukaryota</taxon>
        <taxon>Viridiplantae</taxon>
        <taxon>Streptophyta</taxon>
        <taxon>Embryophyta</taxon>
        <taxon>Tracheophyta</taxon>
        <taxon>Spermatophyta</taxon>
        <taxon>Magnoliopsida</taxon>
        <taxon>Liliopsida</taxon>
        <taxon>Poales</taxon>
        <taxon>Poaceae</taxon>
        <taxon>PACMAD clade</taxon>
        <taxon>Chloridoideae</taxon>
        <taxon>Cynodonteae</taxon>
        <taxon>Eleusininae</taxon>
        <taxon>Eleusine</taxon>
    </lineage>
</organism>
<comment type="caution">
    <text evidence="1">The sequence shown here is derived from an EMBL/GenBank/DDBJ whole genome shotgun (WGS) entry which is preliminary data.</text>
</comment>
<gene>
    <name evidence="1" type="primary">ga30922</name>
    <name evidence="1" type="ORF">PR202_ga30922</name>
</gene>
<reference evidence="1" key="2">
    <citation type="submission" date="2021-12" db="EMBL/GenBank/DDBJ databases">
        <title>Resequencing data analysis of finger millet.</title>
        <authorList>
            <person name="Hatakeyama M."/>
            <person name="Aluri S."/>
            <person name="Balachadran M.T."/>
            <person name="Sivarajan S.R."/>
            <person name="Poveda L."/>
            <person name="Shimizu-Inatsugi R."/>
            <person name="Schlapbach R."/>
            <person name="Sreeman S.M."/>
            <person name="Shimizu K.K."/>
        </authorList>
    </citation>
    <scope>NUCLEOTIDE SEQUENCE</scope>
</reference>
<sequence length="80" mass="8982">MEASREWIWRGVRFGVRLAFSVFATHFDLTEANFEVPSAGHVEGHTPAKMEAIRVRTAPHADNLARAHQEEALPGVEEEN</sequence>
<reference evidence="1" key="1">
    <citation type="journal article" date="2018" name="DNA Res.">
        <title>Multiple hybrid de novo genome assembly of finger millet, an orphan allotetraploid crop.</title>
        <authorList>
            <person name="Hatakeyama M."/>
            <person name="Aluri S."/>
            <person name="Balachadran M.T."/>
            <person name="Sivarajan S.R."/>
            <person name="Patrignani A."/>
            <person name="Gruter S."/>
            <person name="Poveda L."/>
            <person name="Shimizu-Inatsugi R."/>
            <person name="Baeten J."/>
            <person name="Francoijs K.J."/>
            <person name="Nataraja K.N."/>
            <person name="Reddy Y.A.N."/>
            <person name="Phadnis S."/>
            <person name="Ravikumar R.L."/>
            <person name="Schlapbach R."/>
            <person name="Sreeman S.M."/>
            <person name="Shimizu K.K."/>
        </authorList>
    </citation>
    <scope>NUCLEOTIDE SEQUENCE</scope>
</reference>
<dbReference type="Proteomes" id="UP001054889">
    <property type="component" value="Unassembled WGS sequence"/>
</dbReference>
<protein>
    <submittedName>
        <fullName evidence="1">Uncharacterized protein</fullName>
    </submittedName>
</protein>
<evidence type="ECO:0000313" key="2">
    <source>
        <dbReference type="Proteomes" id="UP001054889"/>
    </source>
</evidence>
<proteinExistence type="predicted"/>
<accession>A0AAV5DR79</accession>
<keyword evidence="2" id="KW-1185">Reference proteome</keyword>
<name>A0AAV5DR79_ELECO</name>
<evidence type="ECO:0000313" key="1">
    <source>
        <dbReference type="EMBL" id="GJN12627.1"/>
    </source>
</evidence>
<dbReference type="AlphaFoldDB" id="A0AAV5DR79"/>
<dbReference type="EMBL" id="BQKI01000023">
    <property type="protein sequence ID" value="GJN12627.1"/>
    <property type="molecule type" value="Genomic_DNA"/>
</dbReference>